<proteinExistence type="predicted"/>
<name>A0A974S813_9CAUL</name>
<organism evidence="1">
    <name type="scientific">Phenylobacterium glaciei</name>
    <dbReference type="NCBI Taxonomy" id="2803784"/>
    <lineage>
        <taxon>Bacteria</taxon>
        <taxon>Pseudomonadati</taxon>
        <taxon>Pseudomonadota</taxon>
        <taxon>Alphaproteobacteria</taxon>
        <taxon>Caulobacterales</taxon>
        <taxon>Caulobacteraceae</taxon>
        <taxon>Phenylobacterium</taxon>
    </lineage>
</organism>
<gene>
    <name evidence="1" type="ORF">JKL49_03250</name>
</gene>
<sequence length="55" mass="6110">MKGYTTLAGRVAYERADGVTVSLSGQNLLRERQVLAKTTGLQSERRILLSVSKTW</sequence>
<accession>A0A974S813</accession>
<evidence type="ECO:0000313" key="1">
    <source>
        <dbReference type="EMBL" id="QQZ50570.1"/>
    </source>
</evidence>
<protein>
    <submittedName>
        <fullName evidence="1">Uncharacterized protein</fullName>
    </submittedName>
</protein>
<reference evidence="1" key="1">
    <citation type="submission" date="2021-01" db="EMBL/GenBank/DDBJ databases">
        <title>Genome sequence of Phenylobacterium sp. 20VBR1 isolated from a valley glaceir, Ny-Alesund, Svalbard.</title>
        <authorList>
            <person name="Thomas F.A."/>
            <person name="Krishnan K.P."/>
            <person name="Sinha R.K."/>
        </authorList>
    </citation>
    <scope>NUCLEOTIDE SEQUENCE</scope>
    <source>
        <strain evidence="1">20VBR1</strain>
    </source>
</reference>
<dbReference type="EMBL" id="CP068570">
    <property type="protein sequence ID" value="QQZ50570.1"/>
    <property type="molecule type" value="Genomic_DNA"/>
</dbReference>
<dbReference type="AlphaFoldDB" id="A0A974S813"/>